<dbReference type="Gene3D" id="1.20.58.220">
    <property type="entry name" value="Phosphate transport system protein phou homolog 2, domain 2"/>
    <property type="match status" value="2"/>
</dbReference>
<evidence type="ECO:0000313" key="11">
    <source>
        <dbReference type="Proteomes" id="UP000184497"/>
    </source>
</evidence>
<keyword evidence="5 8" id="KW-0963">Cytoplasm</keyword>
<dbReference type="GO" id="GO:0006817">
    <property type="term" value="P:phosphate ion transport"/>
    <property type="evidence" value="ECO:0007669"/>
    <property type="project" value="UniProtKB-KW"/>
</dbReference>
<dbReference type="STRING" id="564117.SAMN05216369_0871"/>
<evidence type="ECO:0000256" key="6">
    <source>
        <dbReference type="ARBA" id="ARBA00022592"/>
    </source>
</evidence>
<dbReference type="Proteomes" id="UP000184497">
    <property type="component" value="Unassembled WGS sequence"/>
</dbReference>
<feature type="domain" description="PhoU" evidence="9">
    <location>
        <begin position="133"/>
        <end position="217"/>
    </location>
</feature>
<accession>A0A1M6QEJ9</accession>
<dbReference type="GO" id="GO:0045936">
    <property type="term" value="P:negative regulation of phosphate metabolic process"/>
    <property type="evidence" value="ECO:0007669"/>
    <property type="project" value="InterPro"/>
</dbReference>
<evidence type="ECO:0000256" key="4">
    <source>
        <dbReference type="ARBA" id="ARBA00022448"/>
    </source>
</evidence>
<comment type="subcellular location">
    <subcellularLocation>
        <location evidence="1 8">Cytoplasm</location>
    </subcellularLocation>
</comment>
<dbReference type="FunFam" id="1.20.58.220:FF:000004">
    <property type="entry name" value="Phosphate-specific transport system accessory protein PhoU"/>
    <property type="match status" value="1"/>
</dbReference>
<dbReference type="SUPFAM" id="SSF109755">
    <property type="entry name" value="PhoU-like"/>
    <property type="match status" value="1"/>
</dbReference>
<evidence type="ECO:0000256" key="2">
    <source>
        <dbReference type="ARBA" id="ARBA00008107"/>
    </source>
</evidence>
<dbReference type="GO" id="GO:0030643">
    <property type="term" value="P:intracellular phosphate ion homeostasis"/>
    <property type="evidence" value="ECO:0007669"/>
    <property type="project" value="InterPro"/>
</dbReference>
<dbReference type="AlphaFoldDB" id="A0A1M6QEJ9"/>
<evidence type="ECO:0000259" key="9">
    <source>
        <dbReference type="Pfam" id="PF01895"/>
    </source>
</evidence>
<dbReference type="InterPro" id="IPR026022">
    <property type="entry name" value="PhoU_dom"/>
</dbReference>
<protein>
    <recommendedName>
        <fullName evidence="8">Phosphate-specific transport system accessory protein PhoU</fullName>
    </recommendedName>
</protein>
<keyword evidence="11" id="KW-1185">Reference proteome</keyword>
<dbReference type="RefSeq" id="WP_072795805.1">
    <property type="nucleotide sequence ID" value="NZ_FRAQ01000001.1"/>
</dbReference>
<reference evidence="11" key="1">
    <citation type="submission" date="2016-11" db="EMBL/GenBank/DDBJ databases">
        <authorList>
            <person name="Varghese N."/>
            <person name="Submissions S."/>
        </authorList>
    </citation>
    <scope>NUCLEOTIDE SEQUENCE [LARGE SCALE GENOMIC DNA]</scope>
    <source>
        <strain evidence="11">CGMCC 1.10835</strain>
    </source>
</reference>
<name>A0A1M6QEJ9_9GAMM</name>
<organism evidence="10 11">
    <name type="scientific">Marinobacter antarcticus</name>
    <dbReference type="NCBI Taxonomy" id="564117"/>
    <lineage>
        <taxon>Bacteria</taxon>
        <taxon>Pseudomonadati</taxon>
        <taxon>Pseudomonadota</taxon>
        <taxon>Gammaproteobacteria</taxon>
        <taxon>Pseudomonadales</taxon>
        <taxon>Marinobacteraceae</taxon>
        <taxon>Marinobacter</taxon>
    </lineage>
</organism>
<dbReference type="NCBIfam" id="TIGR02135">
    <property type="entry name" value="phoU_full"/>
    <property type="match status" value="1"/>
</dbReference>
<sequence>MPDKKDDVYGDHISNKFNDELMALKTRFLKMGGLVETQIDSAVKALVDGNGYLAEEIRAKDKLVDRMEMDVDEEAMLIIARRQPTARDLRLVISVIRMVADLERVGDEAKKIAKFAIKLSEEGQSPQGYVEVRHIGAHVMGMLHDSLDAFARLDSEQALRVMKEDKRVDEEYQGAARTLLTFMMEDARNISRCMSVMWVLRALERVGDHACNIAENVIFMVKGEDVRHTPMEEAERVVGR</sequence>
<dbReference type="InterPro" id="IPR038078">
    <property type="entry name" value="PhoU-like_sf"/>
</dbReference>
<comment type="function">
    <text evidence="7 8">Plays a role in the regulation of phosphate uptake.</text>
</comment>
<dbReference type="InterPro" id="IPR028366">
    <property type="entry name" value="PhoU"/>
</dbReference>
<keyword evidence="4 8" id="KW-0813">Transport</keyword>
<evidence type="ECO:0000313" key="10">
    <source>
        <dbReference type="EMBL" id="SHK18689.1"/>
    </source>
</evidence>
<dbReference type="PANTHER" id="PTHR42930:SF3">
    <property type="entry name" value="PHOSPHATE-SPECIFIC TRANSPORT SYSTEM ACCESSORY PROTEIN PHOU"/>
    <property type="match status" value="1"/>
</dbReference>
<dbReference type="PIRSF" id="PIRSF003107">
    <property type="entry name" value="PhoU"/>
    <property type="match status" value="1"/>
</dbReference>
<dbReference type="EMBL" id="FRAQ01000001">
    <property type="protein sequence ID" value="SHK18689.1"/>
    <property type="molecule type" value="Genomic_DNA"/>
</dbReference>
<evidence type="ECO:0000256" key="3">
    <source>
        <dbReference type="ARBA" id="ARBA00011738"/>
    </source>
</evidence>
<keyword evidence="6 8" id="KW-0592">Phosphate transport</keyword>
<dbReference type="GO" id="GO:0005737">
    <property type="term" value="C:cytoplasm"/>
    <property type="evidence" value="ECO:0007669"/>
    <property type="project" value="UniProtKB-SubCell"/>
</dbReference>
<evidence type="ECO:0000256" key="7">
    <source>
        <dbReference type="ARBA" id="ARBA00056181"/>
    </source>
</evidence>
<evidence type="ECO:0000256" key="1">
    <source>
        <dbReference type="ARBA" id="ARBA00004496"/>
    </source>
</evidence>
<dbReference type="PANTHER" id="PTHR42930">
    <property type="entry name" value="PHOSPHATE-SPECIFIC TRANSPORT SYSTEM ACCESSORY PROTEIN PHOU"/>
    <property type="match status" value="1"/>
</dbReference>
<proteinExistence type="inferred from homology"/>
<comment type="subunit">
    <text evidence="3 8">Homodimer.</text>
</comment>
<evidence type="ECO:0000256" key="8">
    <source>
        <dbReference type="PIRNR" id="PIRNR003107"/>
    </source>
</evidence>
<dbReference type="OrthoDB" id="9814256at2"/>
<dbReference type="Pfam" id="PF01895">
    <property type="entry name" value="PhoU"/>
    <property type="match status" value="2"/>
</dbReference>
<evidence type="ECO:0000256" key="5">
    <source>
        <dbReference type="ARBA" id="ARBA00022490"/>
    </source>
</evidence>
<comment type="similarity">
    <text evidence="2 8">Belongs to the PhoU family.</text>
</comment>
<feature type="domain" description="PhoU" evidence="9">
    <location>
        <begin position="29"/>
        <end position="115"/>
    </location>
</feature>
<gene>
    <name evidence="10" type="ORF">SAMN05216369_0871</name>
</gene>